<reference evidence="6" key="1">
    <citation type="journal article" date="2019" name="Int. J. Syst. Evol. Microbiol.">
        <title>The Global Catalogue of Microorganisms (GCM) 10K type strain sequencing project: providing services to taxonomists for standard genome sequencing and annotation.</title>
        <authorList>
            <consortium name="The Broad Institute Genomics Platform"/>
            <consortium name="The Broad Institute Genome Sequencing Center for Infectious Disease"/>
            <person name="Wu L."/>
            <person name="Ma J."/>
        </authorList>
    </citation>
    <scope>NUCLEOTIDE SEQUENCE [LARGE SCALE GENOMIC DNA]</scope>
    <source>
        <strain evidence="6">KCTC 33576</strain>
    </source>
</reference>
<keyword evidence="2 4" id="KW-0547">Nucleotide-binding</keyword>
<accession>A0ABW5XI86</accession>
<protein>
    <recommendedName>
        <fullName evidence="4">5-formyltetrahydrofolate cyclo-ligase</fullName>
        <ecNumber evidence="4">6.3.3.2</ecNumber>
    </recommendedName>
</protein>
<keyword evidence="4" id="KW-0479">Metal-binding</keyword>
<dbReference type="EMBL" id="JBHUOP010000008">
    <property type="protein sequence ID" value="MFD2841710.1"/>
    <property type="molecule type" value="Genomic_DNA"/>
</dbReference>
<proteinExistence type="inferred from homology"/>
<dbReference type="InterPro" id="IPR024185">
    <property type="entry name" value="FTHF_cligase-like_sf"/>
</dbReference>
<gene>
    <name evidence="5" type="ORF">ACFSYH_14180</name>
</gene>
<keyword evidence="4" id="KW-0460">Magnesium</keyword>
<keyword evidence="6" id="KW-1185">Reference proteome</keyword>
<keyword evidence="5" id="KW-0436">Ligase</keyword>
<keyword evidence="3 4" id="KW-0067">ATP-binding</keyword>
<comment type="similarity">
    <text evidence="1 4">Belongs to the 5-formyltetrahydrofolate cyclo-ligase family.</text>
</comment>
<dbReference type="RefSeq" id="WP_377468006.1">
    <property type="nucleotide sequence ID" value="NZ_JBHUOP010000008.1"/>
</dbReference>
<dbReference type="InterPro" id="IPR037171">
    <property type="entry name" value="NagB/RpiA_transferase-like"/>
</dbReference>
<dbReference type="GO" id="GO:0030272">
    <property type="term" value="F:5-formyltetrahydrofolate cyclo-ligase activity"/>
    <property type="evidence" value="ECO:0007669"/>
    <property type="project" value="UniProtKB-EC"/>
</dbReference>
<dbReference type="SUPFAM" id="SSF100950">
    <property type="entry name" value="NagB/RpiA/CoA transferase-like"/>
    <property type="match status" value="1"/>
</dbReference>
<evidence type="ECO:0000256" key="3">
    <source>
        <dbReference type="ARBA" id="ARBA00022840"/>
    </source>
</evidence>
<evidence type="ECO:0000256" key="2">
    <source>
        <dbReference type="ARBA" id="ARBA00022741"/>
    </source>
</evidence>
<dbReference type="Gene3D" id="3.40.50.10420">
    <property type="entry name" value="NagB/RpiA/CoA transferase-like"/>
    <property type="match status" value="1"/>
</dbReference>
<dbReference type="PANTHER" id="PTHR23407:SF1">
    <property type="entry name" value="5-FORMYLTETRAHYDROFOLATE CYCLO-LIGASE"/>
    <property type="match status" value="1"/>
</dbReference>
<comment type="caution">
    <text evidence="5">The sequence shown here is derived from an EMBL/GenBank/DDBJ whole genome shotgun (WGS) entry which is preliminary data.</text>
</comment>
<dbReference type="PANTHER" id="PTHR23407">
    <property type="entry name" value="ATPASE INHIBITOR/5-FORMYLTETRAHYDROFOLATE CYCLO-LIGASE"/>
    <property type="match status" value="1"/>
</dbReference>
<dbReference type="NCBIfam" id="TIGR02727">
    <property type="entry name" value="MTHFS_bact"/>
    <property type="match status" value="1"/>
</dbReference>
<evidence type="ECO:0000256" key="1">
    <source>
        <dbReference type="ARBA" id="ARBA00010638"/>
    </source>
</evidence>
<evidence type="ECO:0000256" key="4">
    <source>
        <dbReference type="RuleBase" id="RU361279"/>
    </source>
</evidence>
<sequence length="214" mass="23366">MAVSRQPYPSEDFTEIEDFKSALRTAIREQRANRSERLRREAAQDFATVLLSIPEVKDAHTVALYASRNGEPSTLPILNYLQALDKQILLPVLGSGLQRGWAPYVGEDDLLERAPGRPPEPSTPHLSAEALQAADVIIAPALAVDSRGVRLGQGGGWYDRALLHARAGVQTIALVYPEEIYDAATMPLPHEDHDLPVHAVATTTHWATLPLSGL</sequence>
<evidence type="ECO:0000313" key="6">
    <source>
        <dbReference type="Proteomes" id="UP001597391"/>
    </source>
</evidence>
<dbReference type="Proteomes" id="UP001597391">
    <property type="component" value="Unassembled WGS sequence"/>
</dbReference>
<dbReference type="EC" id="6.3.3.2" evidence="4"/>
<comment type="catalytic activity">
    <reaction evidence="4">
        <text>(6S)-5-formyl-5,6,7,8-tetrahydrofolate + ATP = (6R)-5,10-methenyltetrahydrofolate + ADP + phosphate</text>
        <dbReference type="Rhea" id="RHEA:10488"/>
        <dbReference type="ChEBI" id="CHEBI:30616"/>
        <dbReference type="ChEBI" id="CHEBI:43474"/>
        <dbReference type="ChEBI" id="CHEBI:57455"/>
        <dbReference type="ChEBI" id="CHEBI:57457"/>
        <dbReference type="ChEBI" id="CHEBI:456216"/>
        <dbReference type="EC" id="6.3.3.2"/>
    </reaction>
</comment>
<comment type="cofactor">
    <cofactor evidence="4">
        <name>Mg(2+)</name>
        <dbReference type="ChEBI" id="CHEBI:18420"/>
    </cofactor>
</comment>
<dbReference type="PIRSF" id="PIRSF006806">
    <property type="entry name" value="FTHF_cligase"/>
    <property type="match status" value="1"/>
</dbReference>
<organism evidence="5 6">
    <name type="scientific">Populibacterium corticicola</name>
    <dbReference type="NCBI Taxonomy" id="1812826"/>
    <lineage>
        <taxon>Bacteria</taxon>
        <taxon>Bacillati</taxon>
        <taxon>Actinomycetota</taxon>
        <taxon>Actinomycetes</taxon>
        <taxon>Micrococcales</taxon>
        <taxon>Jonesiaceae</taxon>
        <taxon>Populibacterium</taxon>
    </lineage>
</organism>
<dbReference type="InterPro" id="IPR002698">
    <property type="entry name" value="FTHF_cligase"/>
</dbReference>
<evidence type="ECO:0000313" key="5">
    <source>
        <dbReference type="EMBL" id="MFD2841710.1"/>
    </source>
</evidence>
<dbReference type="Pfam" id="PF01812">
    <property type="entry name" value="5-FTHF_cyc-lig"/>
    <property type="match status" value="1"/>
</dbReference>
<name>A0ABW5XI86_9MICO</name>